<dbReference type="Gene3D" id="2.70.98.90">
    <property type="match status" value="1"/>
</dbReference>
<evidence type="ECO:0000313" key="16">
    <source>
        <dbReference type="EMBL" id="TET85113.1"/>
    </source>
</evidence>
<dbReference type="Proteomes" id="UP000315669">
    <property type="component" value="Unassembled WGS sequence"/>
</dbReference>
<gene>
    <name evidence="13 16" type="primary">yidC</name>
    <name evidence="16" type="ORF">E3J32_02195</name>
</gene>
<keyword evidence="7 13" id="KW-0653">Protein transport</keyword>
<dbReference type="GO" id="GO:0005886">
    <property type="term" value="C:plasma membrane"/>
    <property type="evidence" value="ECO:0007669"/>
    <property type="project" value="UniProtKB-SubCell"/>
</dbReference>
<dbReference type="InterPro" id="IPR028055">
    <property type="entry name" value="YidC/Oxa/ALB_C"/>
</dbReference>
<dbReference type="CDD" id="cd20070">
    <property type="entry name" value="5TM_YidC_Alb3"/>
    <property type="match status" value="1"/>
</dbReference>
<evidence type="ECO:0000256" key="12">
    <source>
        <dbReference type="ARBA" id="ARBA00033342"/>
    </source>
</evidence>
<dbReference type="GO" id="GO:0051205">
    <property type="term" value="P:protein insertion into membrane"/>
    <property type="evidence" value="ECO:0007669"/>
    <property type="project" value="TreeGrafter"/>
</dbReference>
<feature type="transmembrane region" description="Helical" evidence="13">
    <location>
        <begin position="421"/>
        <end position="439"/>
    </location>
</feature>
<dbReference type="InterPro" id="IPR038221">
    <property type="entry name" value="YidC_periplasmic_sf"/>
</dbReference>
<accession>A0A523Y0L3</accession>
<name>A0A523Y0L3_UNCAE</name>
<evidence type="ECO:0000256" key="8">
    <source>
        <dbReference type="ARBA" id="ARBA00022989"/>
    </source>
</evidence>
<feature type="transmembrane region" description="Helical" evidence="13">
    <location>
        <begin position="460"/>
        <end position="481"/>
    </location>
</feature>
<dbReference type="CDD" id="cd19961">
    <property type="entry name" value="EcYidC-like_peri"/>
    <property type="match status" value="1"/>
</dbReference>
<evidence type="ECO:0000313" key="17">
    <source>
        <dbReference type="Proteomes" id="UP000315669"/>
    </source>
</evidence>
<comment type="similarity">
    <text evidence="2 13">Belongs to the OXA1/ALB3/YidC family. Type 1 subfamily.</text>
</comment>
<dbReference type="InterPro" id="IPR047196">
    <property type="entry name" value="YidC_ALB_C"/>
</dbReference>
<dbReference type="InterPro" id="IPR019998">
    <property type="entry name" value="Membr_insert_YidC"/>
</dbReference>
<protein>
    <recommendedName>
        <fullName evidence="3 13">Membrane protein insertase YidC</fullName>
    </recommendedName>
    <alternativeName>
        <fullName evidence="12 13">Foldase YidC</fullName>
    </alternativeName>
    <alternativeName>
        <fullName evidence="11 13">Membrane integrase YidC</fullName>
    </alternativeName>
    <alternativeName>
        <fullName evidence="13">Membrane protein YidC</fullName>
    </alternativeName>
</protein>
<reference evidence="16 17" key="1">
    <citation type="submission" date="2019-03" db="EMBL/GenBank/DDBJ databases">
        <title>Metabolic potential of uncultured bacteria and archaea associated with petroleum seepage in deep-sea sediments.</title>
        <authorList>
            <person name="Dong X."/>
            <person name="Hubert C."/>
        </authorList>
    </citation>
    <scope>NUCLEOTIDE SEQUENCE [LARGE SCALE GENOMIC DNA]</scope>
    <source>
        <strain evidence="16">E29_bin25</strain>
    </source>
</reference>
<dbReference type="GO" id="GO:0015031">
    <property type="term" value="P:protein transport"/>
    <property type="evidence" value="ECO:0007669"/>
    <property type="project" value="UniProtKB-KW"/>
</dbReference>
<evidence type="ECO:0000256" key="10">
    <source>
        <dbReference type="ARBA" id="ARBA00023186"/>
    </source>
</evidence>
<keyword evidence="6 13" id="KW-0812">Transmembrane</keyword>
<keyword evidence="4 13" id="KW-0813">Transport</keyword>
<comment type="subunit">
    <text evidence="13">Interacts with the Sec translocase complex via SecD. Specifically interacts with transmembrane segments of nascent integral membrane proteins during membrane integration.</text>
</comment>
<keyword evidence="8 13" id="KW-1133">Transmembrane helix</keyword>
<evidence type="ECO:0000256" key="14">
    <source>
        <dbReference type="SAM" id="MobiDB-lite"/>
    </source>
</evidence>
<dbReference type="GO" id="GO:0032977">
    <property type="term" value="F:membrane insertase activity"/>
    <property type="evidence" value="ECO:0007669"/>
    <property type="project" value="InterPro"/>
</dbReference>
<comment type="function">
    <text evidence="13">Required for the insertion and/or proper folding and/or complex formation of integral membrane proteins into the membrane. Involved in integration of membrane proteins that insert both dependently and independently of the Sec translocase complex, as well as at least some lipoproteins. Aids folding of multispanning membrane proteins.</text>
</comment>
<keyword evidence="5 13" id="KW-1003">Cell membrane</keyword>
<evidence type="ECO:0000259" key="15">
    <source>
        <dbReference type="Pfam" id="PF02096"/>
    </source>
</evidence>
<evidence type="ECO:0000256" key="13">
    <source>
        <dbReference type="HAMAP-Rule" id="MF_01810"/>
    </source>
</evidence>
<keyword evidence="10 13" id="KW-0143">Chaperone</keyword>
<feature type="region of interest" description="Disordered" evidence="14">
    <location>
        <begin position="30"/>
        <end position="54"/>
    </location>
</feature>
<dbReference type="EMBL" id="SOII01000157">
    <property type="protein sequence ID" value="TET85113.1"/>
    <property type="molecule type" value="Genomic_DNA"/>
</dbReference>
<evidence type="ECO:0000256" key="7">
    <source>
        <dbReference type="ARBA" id="ARBA00022927"/>
    </source>
</evidence>
<dbReference type="PRINTS" id="PR00701">
    <property type="entry name" value="60KDINNERMP"/>
</dbReference>
<feature type="domain" description="Membrane insertase YidC/Oxa/ALB C-terminal" evidence="15">
    <location>
        <begin position="315"/>
        <end position="496"/>
    </location>
</feature>
<feature type="transmembrane region" description="Helical" evidence="13">
    <location>
        <begin position="378"/>
        <end position="401"/>
    </location>
</feature>
<comment type="caution">
    <text evidence="16">The sequence shown here is derived from an EMBL/GenBank/DDBJ whole genome shotgun (WGS) entry which is preliminary data.</text>
</comment>
<evidence type="ECO:0000256" key="6">
    <source>
        <dbReference type="ARBA" id="ARBA00022692"/>
    </source>
</evidence>
<organism evidence="16 17">
    <name type="scientific">Aerophobetes bacterium</name>
    <dbReference type="NCBI Taxonomy" id="2030807"/>
    <lineage>
        <taxon>Bacteria</taxon>
        <taxon>Candidatus Aerophobota</taxon>
    </lineage>
</organism>
<feature type="transmembrane region" description="Helical" evidence="13">
    <location>
        <begin position="6"/>
        <end position="25"/>
    </location>
</feature>
<evidence type="ECO:0000256" key="3">
    <source>
        <dbReference type="ARBA" id="ARBA00015325"/>
    </source>
</evidence>
<evidence type="ECO:0000256" key="1">
    <source>
        <dbReference type="ARBA" id="ARBA00004429"/>
    </source>
</evidence>
<dbReference type="PANTHER" id="PTHR12428">
    <property type="entry name" value="OXA1"/>
    <property type="match status" value="1"/>
</dbReference>
<proteinExistence type="inferred from homology"/>
<dbReference type="AlphaFoldDB" id="A0A523Y0L3"/>
<dbReference type="PANTHER" id="PTHR12428:SF65">
    <property type="entry name" value="CYTOCHROME C OXIDASE ASSEMBLY PROTEIN COX18, MITOCHONDRIAL"/>
    <property type="match status" value="1"/>
</dbReference>
<evidence type="ECO:0000256" key="9">
    <source>
        <dbReference type="ARBA" id="ARBA00023136"/>
    </source>
</evidence>
<dbReference type="InterPro" id="IPR001708">
    <property type="entry name" value="YidC/ALB3/OXA1/COX18"/>
</dbReference>
<evidence type="ECO:0000256" key="4">
    <source>
        <dbReference type="ARBA" id="ARBA00022448"/>
    </source>
</evidence>
<comment type="subcellular location">
    <subcellularLocation>
        <location evidence="1">Cell inner membrane</location>
        <topology evidence="1">Multi-pass membrane protein</topology>
    </subcellularLocation>
    <subcellularLocation>
        <location evidence="13">Cell membrane</location>
        <topology evidence="13">Multi-pass membrane protein</topology>
    </subcellularLocation>
</comment>
<evidence type="ECO:0000256" key="5">
    <source>
        <dbReference type="ARBA" id="ARBA00022475"/>
    </source>
</evidence>
<dbReference type="Pfam" id="PF02096">
    <property type="entry name" value="60KD_IMP"/>
    <property type="match status" value="1"/>
</dbReference>
<sequence length="508" mass="58777">MQKNLIMAIVLSVVVLLLYNIFIVGRKPALPPSTEEATESPIWEGEAPQPGEILPSSQLEKGEEIILENEYVKVVLTSRGGVVKSWYLKKEKKELVGKNTYSLGLNLFLPEGERINLLKEDFEVQKEGERKVVLTWEDEEGRFKLFKNLEISKLGYHIFLSIQTQNLPLGSSYELTWPAVIGDEYKEEERLVFFNDKLQEEKKEGVQRDYGRGVKWMGLRQKRELLVILASLDWPRGGMFRSEFWGFEDNKSESRWIVYAGPQSYGEIRSLNDRIKEINGEDYDLTGALDLSIWGQLSVGLIRILLFFYSFTHNYGIAIILLTLLIYGALFPLTFKQFTSMHKMQVIQPEVKAVQAKFKGDPKQMQVEMMKIYRKHKVNPMSGCFPLIIQMPIIFVLYRALLNFNFSENPSFLWIKNLGEPNIPLLLALGVTMFLQQRITQKTQIQTAGQQQGMAKMMQFFPIFIIVMLWSLPSGVMLYWFTSTLFSIFQQFLIRRRMSPSQPAKNVK</sequence>
<feature type="transmembrane region" description="Helical" evidence="13">
    <location>
        <begin position="315"/>
        <end position="335"/>
    </location>
</feature>
<evidence type="ECO:0000256" key="2">
    <source>
        <dbReference type="ARBA" id="ARBA00010527"/>
    </source>
</evidence>
<keyword evidence="9 13" id="KW-0472">Membrane</keyword>
<dbReference type="InterPro" id="IPR028053">
    <property type="entry name" value="Membr_insert_YidC_N"/>
</dbReference>
<dbReference type="PRINTS" id="PR01900">
    <property type="entry name" value="YIDCPROTEIN"/>
</dbReference>
<dbReference type="NCBIfam" id="TIGR03592">
    <property type="entry name" value="yidC_oxa1_cterm"/>
    <property type="match status" value="1"/>
</dbReference>
<dbReference type="HAMAP" id="MF_01810">
    <property type="entry name" value="YidC_type1"/>
    <property type="match status" value="1"/>
</dbReference>
<evidence type="ECO:0000256" key="11">
    <source>
        <dbReference type="ARBA" id="ARBA00033245"/>
    </source>
</evidence>